<dbReference type="Gene3D" id="3.30.1110.10">
    <property type="match status" value="1"/>
</dbReference>
<dbReference type="InterPro" id="IPR002173">
    <property type="entry name" value="Carboh/pur_kinase_PfkB_CS"/>
</dbReference>
<dbReference type="PRINTS" id="PR00989">
    <property type="entry name" value="ADENOKINASE"/>
</dbReference>
<evidence type="ECO:0000256" key="5">
    <source>
        <dbReference type="ARBA" id="ARBA00022726"/>
    </source>
</evidence>
<comment type="catalytic activity">
    <reaction evidence="10">
        <text>adenosine + ATP = AMP + ADP + H(+)</text>
        <dbReference type="Rhea" id="RHEA:20824"/>
        <dbReference type="ChEBI" id="CHEBI:15378"/>
        <dbReference type="ChEBI" id="CHEBI:16335"/>
        <dbReference type="ChEBI" id="CHEBI:30616"/>
        <dbReference type="ChEBI" id="CHEBI:456215"/>
        <dbReference type="ChEBI" id="CHEBI:456216"/>
        <dbReference type="EC" id="2.7.1.20"/>
    </reaction>
</comment>
<evidence type="ECO:0000313" key="12">
    <source>
        <dbReference type="EMBL" id="CAH0552176.1"/>
    </source>
</evidence>
<dbReference type="InterPro" id="IPR001805">
    <property type="entry name" value="Adenokinase"/>
</dbReference>
<dbReference type="PANTHER" id="PTHR45769">
    <property type="entry name" value="ADENOSINE KINASE"/>
    <property type="match status" value="1"/>
</dbReference>
<dbReference type="GO" id="GO:0005524">
    <property type="term" value="F:ATP binding"/>
    <property type="evidence" value="ECO:0007669"/>
    <property type="project" value="UniProtKB-UniRule"/>
</dbReference>
<evidence type="ECO:0000256" key="3">
    <source>
        <dbReference type="ARBA" id="ARBA00012119"/>
    </source>
</evidence>
<name>A0A9P0FFU3_BRAAE</name>
<dbReference type="EC" id="2.7.1.20" evidence="3 10"/>
<keyword evidence="10" id="KW-0460">Magnesium</keyword>
<dbReference type="CDD" id="cd01168">
    <property type="entry name" value="adenosine_kinase"/>
    <property type="match status" value="1"/>
</dbReference>
<dbReference type="EMBL" id="OV121133">
    <property type="protein sequence ID" value="CAH0552176.1"/>
    <property type="molecule type" value="Genomic_DNA"/>
</dbReference>
<organism evidence="12 13">
    <name type="scientific">Brassicogethes aeneus</name>
    <name type="common">Rape pollen beetle</name>
    <name type="synonym">Meligethes aeneus</name>
    <dbReference type="NCBI Taxonomy" id="1431903"/>
    <lineage>
        <taxon>Eukaryota</taxon>
        <taxon>Metazoa</taxon>
        <taxon>Ecdysozoa</taxon>
        <taxon>Arthropoda</taxon>
        <taxon>Hexapoda</taxon>
        <taxon>Insecta</taxon>
        <taxon>Pterygota</taxon>
        <taxon>Neoptera</taxon>
        <taxon>Endopterygota</taxon>
        <taxon>Coleoptera</taxon>
        <taxon>Polyphaga</taxon>
        <taxon>Cucujiformia</taxon>
        <taxon>Nitidulidae</taxon>
        <taxon>Meligethinae</taxon>
        <taxon>Brassicogethes</taxon>
    </lineage>
</organism>
<comment type="similarity">
    <text evidence="2 10">Belongs to the carbohydrate kinase PfkB family.</text>
</comment>
<evidence type="ECO:0000313" key="13">
    <source>
        <dbReference type="Proteomes" id="UP001154078"/>
    </source>
</evidence>
<dbReference type="InterPro" id="IPR029056">
    <property type="entry name" value="Ribokinase-like"/>
</dbReference>
<dbReference type="GO" id="GO:0004001">
    <property type="term" value="F:adenosine kinase activity"/>
    <property type="evidence" value="ECO:0007669"/>
    <property type="project" value="UniProtKB-UniRule"/>
</dbReference>
<keyword evidence="6 10" id="KW-0547">Nucleotide-binding</keyword>
<dbReference type="InterPro" id="IPR011611">
    <property type="entry name" value="PfkB_dom"/>
</dbReference>
<dbReference type="GO" id="GO:0005634">
    <property type="term" value="C:nucleus"/>
    <property type="evidence" value="ECO:0007669"/>
    <property type="project" value="UniProtKB-SubCell"/>
</dbReference>
<sequence>MKTLVGFGNPLLDTIVNLNNNDLLDKYGLEADGQKEVDEVVMQSIFNDISSLDKTQTAGGCCQNTLRVLQWLLNKEKCTSFVYGGVGDDINAKILENLLNQDGVKTRYTIMTKFATGCTIALVNGTNRSLVANLGAAENYTLKNIQSTDYKENILKSDFVYIEGFFLTKRNDVANCIFNYCICQNKSLIFNLSGEYLVNSETDIVLHFAKKADILFGNRREYNALCKHLKCNDVNSLLKILKEDRKNKIVVVTDGSEVITCYHSNSRVECIPAQQLNASEIVDTTGAGDSFVAGFIAGLILEKSPIDCCKLGSQAASCIIKEMGCTFPKVKPDFL</sequence>
<dbReference type="Proteomes" id="UP001154078">
    <property type="component" value="Chromosome 2"/>
</dbReference>
<proteinExistence type="inferred from homology"/>
<dbReference type="GO" id="GO:0044209">
    <property type="term" value="P:AMP salvage"/>
    <property type="evidence" value="ECO:0007669"/>
    <property type="project" value="UniProtKB-UniRule"/>
</dbReference>
<keyword evidence="4 10" id="KW-0808">Transferase</keyword>
<dbReference type="PANTHER" id="PTHR45769:SF3">
    <property type="entry name" value="ADENOSINE KINASE"/>
    <property type="match status" value="1"/>
</dbReference>
<dbReference type="OrthoDB" id="432447at2759"/>
<keyword evidence="8 10" id="KW-0067">ATP-binding</keyword>
<dbReference type="GO" id="GO:0005829">
    <property type="term" value="C:cytosol"/>
    <property type="evidence" value="ECO:0007669"/>
    <property type="project" value="TreeGrafter"/>
</dbReference>
<evidence type="ECO:0000256" key="10">
    <source>
        <dbReference type="RuleBase" id="RU368116"/>
    </source>
</evidence>
<dbReference type="PROSITE" id="PS00584">
    <property type="entry name" value="PFKB_KINASES_2"/>
    <property type="match status" value="1"/>
</dbReference>
<evidence type="ECO:0000256" key="1">
    <source>
        <dbReference type="ARBA" id="ARBA00004801"/>
    </source>
</evidence>
<feature type="domain" description="Carbohydrate kinase PfkB" evidence="11">
    <location>
        <begin position="55"/>
        <end position="328"/>
    </location>
</feature>
<comment type="subcellular location">
    <subcellularLocation>
        <location evidence="10">Nucleus</location>
    </subcellularLocation>
</comment>
<dbReference type="GO" id="GO:0006144">
    <property type="term" value="P:purine nucleobase metabolic process"/>
    <property type="evidence" value="ECO:0007669"/>
    <property type="project" value="TreeGrafter"/>
</dbReference>
<comment type="pathway">
    <text evidence="1 10">Purine metabolism; AMP biosynthesis via salvage pathway; AMP from adenosine: step 1/1.</text>
</comment>
<accession>A0A9P0FFU3</accession>
<dbReference type="Pfam" id="PF00294">
    <property type="entry name" value="PfkB"/>
    <property type="match status" value="1"/>
</dbReference>
<protein>
    <recommendedName>
        <fullName evidence="3 10">Adenosine kinase</fullName>
        <shortName evidence="10">AK</shortName>
        <ecNumber evidence="3 10">2.7.1.20</ecNumber>
    </recommendedName>
    <alternativeName>
        <fullName evidence="10">Adenosine 5'-phosphotransferase</fullName>
    </alternativeName>
</protein>
<evidence type="ECO:0000256" key="2">
    <source>
        <dbReference type="ARBA" id="ARBA00010688"/>
    </source>
</evidence>
<keyword evidence="7 10" id="KW-0418">Kinase</keyword>
<dbReference type="SUPFAM" id="SSF53613">
    <property type="entry name" value="Ribokinase-like"/>
    <property type="match status" value="1"/>
</dbReference>
<comment type="function">
    <text evidence="10">ATP dependent phosphorylation of adenosine and other related nucleoside analogs to monophosphate derivatives.</text>
</comment>
<dbReference type="Gene3D" id="3.40.1190.20">
    <property type="match status" value="1"/>
</dbReference>
<feature type="active site" description="Proton acceptor" evidence="9">
    <location>
        <position position="289"/>
    </location>
</feature>
<comment type="subunit">
    <text evidence="10">Monomer.</text>
</comment>
<reference evidence="12" key="1">
    <citation type="submission" date="2021-12" db="EMBL/GenBank/DDBJ databases">
        <authorList>
            <person name="King R."/>
        </authorList>
    </citation>
    <scope>NUCLEOTIDE SEQUENCE</scope>
</reference>
<evidence type="ECO:0000256" key="9">
    <source>
        <dbReference type="PIRSR" id="PIRSR601805-1"/>
    </source>
</evidence>
<evidence type="ECO:0000259" key="11">
    <source>
        <dbReference type="Pfam" id="PF00294"/>
    </source>
</evidence>
<evidence type="ECO:0000256" key="8">
    <source>
        <dbReference type="ARBA" id="ARBA00022840"/>
    </source>
</evidence>
<evidence type="ECO:0000256" key="6">
    <source>
        <dbReference type="ARBA" id="ARBA00022741"/>
    </source>
</evidence>
<dbReference type="AlphaFoldDB" id="A0A9P0FFU3"/>
<keyword evidence="10" id="KW-0539">Nucleus</keyword>
<gene>
    <name evidence="12" type="ORF">MELIAE_LOCUS4611</name>
</gene>
<comment type="cofactor">
    <cofactor evidence="10">
        <name>Mg(2+)</name>
        <dbReference type="ChEBI" id="CHEBI:18420"/>
    </cofactor>
    <text evidence="10">Binds 3 Mg(2+) ions per subunit.</text>
</comment>
<evidence type="ECO:0000256" key="4">
    <source>
        <dbReference type="ARBA" id="ARBA00022679"/>
    </source>
</evidence>
<keyword evidence="5 10" id="KW-0660">Purine salvage</keyword>
<evidence type="ECO:0000256" key="7">
    <source>
        <dbReference type="ARBA" id="ARBA00022777"/>
    </source>
</evidence>
<dbReference type="GO" id="GO:0006166">
    <property type="term" value="P:purine ribonucleoside salvage"/>
    <property type="evidence" value="ECO:0007669"/>
    <property type="project" value="UniProtKB-KW"/>
</dbReference>
<keyword evidence="13" id="KW-1185">Reference proteome</keyword>